<proteinExistence type="predicted"/>
<dbReference type="SUPFAM" id="SSF55961">
    <property type="entry name" value="Bet v1-like"/>
    <property type="match status" value="1"/>
</dbReference>
<keyword evidence="2" id="KW-1185">Reference proteome</keyword>
<gene>
    <name evidence="1" type="ORF">DSM104443_02414</name>
</gene>
<reference evidence="1 2" key="1">
    <citation type="submission" date="2020-04" db="EMBL/GenBank/DDBJ databases">
        <title>Usitatibacter rugosus gen. nov., sp. nov. and Usitatibacter palustris sp. nov., novel members of Usitatibacteraceae fam. nov. within the order Nitrosomonadales isolated from soil.</title>
        <authorList>
            <person name="Huber K.J."/>
            <person name="Neumann-Schaal M."/>
            <person name="Geppert A."/>
            <person name="Luckner M."/>
            <person name="Wanner G."/>
            <person name="Overmann J."/>
        </authorList>
    </citation>
    <scope>NUCLEOTIDE SEQUENCE [LARGE SCALE GENOMIC DNA]</scope>
    <source>
        <strain evidence="1 2">0125_3</strain>
    </source>
</reference>
<evidence type="ECO:0008006" key="3">
    <source>
        <dbReference type="Google" id="ProtNLM"/>
    </source>
</evidence>
<protein>
    <recommendedName>
        <fullName evidence="3">DUF1857 family protein</fullName>
    </recommendedName>
</protein>
<dbReference type="Pfam" id="PF08982">
    <property type="entry name" value="AtaL"/>
    <property type="match status" value="1"/>
</dbReference>
<dbReference type="EMBL" id="CP053069">
    <property type="protein sequence ID" value="QJR11339.1"/>
    <property type="molecule type" value="Genomic_DNA"/>
</dbReference>
<accession>A0A6M4GVR0</accession>
<evidence type="ECO:0000313" key="1">
    <source>
        <dbReference type="EMBL" id="QJR11339.1"/>
    </source>
</evidence>
<name>A0A6M4GVR0_9PROT</name>
<dbReference type="Gene3D" id="3.30.530.20">
    <property type="match status" value="1"/>
</dbReference>
<dbReference type="InterPro" id="IPR015075">
    <property type="entry name" value="AtaL"/>
</dbReference>
<sequence length="155" mass="17932">MKFEHLVEINDFLNPLVETLTRETLWKGLLHSAEDPAEFLAAIDEVKILERRSDGIDRELHFGSTVIRDHVRIKPLQEIEIRTDATPTIPAARKLMRIEEPAPGELFVRFLYERYPQGHEPMTPEEAQALKNAWLQADRDLIAHIRLLACEPPLH</sequence>
<dbReference type="Proteomes" id="UP000501534">
    <property type="component" value="Chromosome"/>
</dbReference>
<organism evidence="1 2">
    <name type="scientific">Usitatibacter rugosus</name>
    <dbReference type="NCBI Taxonomy" id="2732067"/>
    <lineage>
        <taxon>Bacteria</taxon>
        <taxon>Pseudomonadati</taxon>
        <taxon>Pseudomonadota</taxon>
        <taxon>Betaproteobacteria</taxon>
        <taxon>Nitrosomonadales</taxon>
        <taxon>Usitatibacteraceae</taxon>
        <taxon>Usitatibacter</taxon>
    </lineage>
</organism>
<dbReference type="KEGG" id="uru:DSM104443_02414"/>
<evidence type="ECO:0000313" key="2">
    <source>
        <dbReference type="Proteomes" id="UP000501534"/>
    </source>
</evidence>
<dbReference type="InterPro" id="IPR023393">
    <property type="entry name" value="START-like_dom_sf"/>
</dbReference>
<dbReference type="AlphaFoldDB" id="A0A6M4GVR0"/>
<dbReference type="RefSeq" id="WP_171092605.1">
    <property type="nucleotide sequence ID" value="NZ_CP053069.1"/>
</dbReference>